<feature type="region of interest" description="Disordered" evidence="1">
    <location>
        <begin position="244"/>
        <end position="264"/>
    </location>
</feature>
<dbReference type="Proteomes" id="UP001172155">
    <property type="component" value="Unassembled WGS sequence"/>
</dbReference>
<name>A0AA40KCR8_9PEZI</name>
<reference evidence="2" key="1">
    <citation type="submission" date="2023-06" db="EMBL/GenBank/DDBJ databases">
        <title>Genome-scale phylogeny and comparative genomics of the fungal order Sordariales.</title>
        <authorList>
            <consortium name="Lawrence Berkeley National Laboratory"/>
            <person name="Hensen N."/>
            <person name="Bonometti L."/>
            <person name="Westerberg I."/>
            <person name="Brannstrom I.O."/>
            <person name="Guillou S."/>
            <person name="Cros-Aarteil S."/>
            <person name="Calhoun S."/>
            <person name="Haridas S."/>
            <person name="Kuo A."/>
            <person name="Mondo S."/>
            <person name="Pangilinan J."/>
            <person name="Riley R."/>
            <person name="LaButti K."/>
            <person name="Andreopoulos B."/>
            <person name="Lipzen A."/>
            <person name="Chen C."/>
            <person name="Yanf M."/>
            <person name="Daum C."/>
            <person name="Ng V."/>
            <person name="Clum A."/>
            <person name="Steindorff A."/>
            <person name="Ohm R."/>
            <person name="Martin F."/>
            <person name="Silar P."/>
            <person name="Natvig D."/>
            <person name="Lalanne C."/>
            <person name="Gautier V."/>
            <person name="Ament-velasquez S.L."/>
            <person name="Kruys A."/>
            <person name="Hutchinson M.I."/>
            <person name="Powell A.J."/>
            <person name="Barry K."/>
            <person name="Miller A.N."/>
            <person name="Grigoriev I.V."/>
            <person name="Debuchy R."/>
            <person name="Gladieux P."/>
            <person name="Thoren M.H."/>
            <person name="Johannesson H."/>
        </authorList>
    </citation>
    <scope>NUCLEOTIDE SEQUENCE</scope>
    <source>
        <strain evidence="2">SMH3187-1</strain>
    </source>
</reference>
<proteinExistence type="predicted"/>
<dbReference type="EMBL" id="JAUKUD010000001">
    <property type="protein sequence ID" value="KAK0754037.1"/>
    <property type="molecule type" value="Genomic_DNA"/>
</dbReference>
<accession>A0AA40KCR8</accession>
<feature type="compositionally biased region" description="Polar residues" evidence="1">
    <location>
        <begin position="27"/>
        <end position="41"/>
    </location>
</feature>
<feature type="compositionally biased region" description="Polar residues" evidence="1">
    <location>
        <begin position="1"/>
        <end position="15"/>
    </location>
</feature>
<evidence type="ECO:0000313" key="3">
    <source>
        <dbReference type="Proteomes" id="UP001172155"/>
    </source>
</evidence>
<gene>
    <name evidence="2" type="ORF">B0T18DRAFT_27579</name>
</gene>
<feature type="compositionally biased region" description="Low complexity" evidence="1">
    <location>
        <begin position="248"/>
        <end position="264"/>
    </location>
</feature>
<comment type="caution">
    <text evidence="2">The sequence shown here is derived from an EMBL/GenBank/DDBJ whole genome shotgun (WGS) entry which is preliminary data.</text>
</comment>
<feature type="region of interest" description="Disordered" evidence="1">
    <location>
        <begin position="1"/>
        <end position="42"/>
    </location>
</feature>
<dbReference type="AlphaFoldDB" id="A0AA40KCR8"/>
<protein>
    <submittedName>
        <fullName evidence="2">Uncharacterized protein</fullName>
    </submittedName>
</protein>
<feature type="region of interest" description="Disordered" evidence="1">
    <location>
        <begin position="65"/>
        <end position="99"/>
    </location>
</feature>
<sequence length="264" mass="29673">MSCPSCNPQSRSRNPQPAIHSHLSHSWRGNHSAAATISSRRPASVLRFSLSPPRRASVGHVLPFPRLIPPPSQNRPQSHHSIPSIHPPTHPIHPFIPSRPRLSSEALLSRRRHFAANTSACVRLTTTSRQDERFSLASRAASTTSTVARLHRHRRRERSTWLGPTTARPTRNSRRDIGAYCRRLSPRRPRRRHRQWQSDASLRLPASTGITTGACRWLDRCAQWSPLPLVNNIPSRHGCSTMIELRQPSDVDTSPSTVSPVPSR</sequence>
<evidence type="ECO:0000256" key="1">
    <source>
        <dbReference type="SAM" id="MobiDB-lite"/>
    </source>
</evidence>
<organism evidence="2 3">
    <name type="scientific">Schizothecium vesticola</name>
    <dbReference type="NCBI Taxonomy" id="314040"/>
    <lineage>
        <taxon>Eukaryota</taxon>
        <taxon>Fungi</taxon>
        <taxon>Dikarya</taxon>
        <taxon>Ascomycota</taxon>
        <taxon>Pezizomycotina</taxon>
        <taxon>Sordariomycetes</taxon>
        <taxon>Sordariomycetidae</taxon>
        <taxon>Sordariales</taxon>
        <taxon>Schizotheciaceae</taxon>
        <taxon>Schizothecium</taxon>
    </lineage>
</organism>
<evidence type="ECO:0000313" key="2">
    <source>
        <dbReference type="EMBL" id="KAK0754037.1"/>
    </source>
</evidence>
<keyword evidence="3" id="KW-1185">Reference proteome</keyword>